<feature type="transmembrane region" description="Helical" evidence="1">
    <location>
        <begin position="12"/>
        <end position="28"/>
    </location>
</feature>
<gene>
    <name evidence="2" type="ORF">HU137_00120</name>
</gene>
<keyword evidence="3" id="KW-1185">Reference proteome</keyword>
<proteinExistence type="predicted"/>
<sequence length="82" mass="9285">MKNYLSNWNFMRIIRLVLGVVVIVQGIQANEWMFVALGGLFTLMPVFNIGCCGTAGCSTTYNSRKNKATEYITYEEVKPKQL</sequence>
<dbReference type="Proteomes" id="UP000552241">
    <property type="component" value="Unassembled WGS sequence"/>
</dbReference>
<reference evidence="2 3" key="1">
    <citation type="submission" date="2020-07" db="EMBL/GenBank/DDBJ databases">
        <title>Moheibacter lacus sp. nov., a member of the family Flavobacteriaceae isolated from freshwater lake sediment.</title>
        <authorList>
            <person name="Liu Y."/>
        </authorList>
    </citation>
    <scope>NUCLEOTIDE SEQUENCE [LARGE SCALE GENOMIC DNA]</scope>
    <source>
        <strain evidence="2 3">BDHS18</strain>
    </source>
</reference>
<evidence type="ECO:0000313" key="3">
    <source>
        <dbReference type="Proteomes" id="UP000552241"/>
    </source>
</evidence>
<dbReference type="EMBL" id="JACDZE010000001">
    <property type="protein sequence ID" value="MBA5628169.1"/>
    <property type="molecule type" value="Genomic_DNA"/>
</dbReference>
<feature type="transmembrane region" description="Helical" evidence="1">
    <location>
        <begin position="34"/>
        <end position="57"/>
    </location>
</feature>
<accession>A0A838ZRI0</accession>
<name>A0A838ZRI0_9FLAO</name>
<evidence type="ECO:0000313" key="2">
    <source>
        <dbReference type="EMBL" id="MBA5628169.1"/>
    </source>
</evidence>
<organism evidence="2 3">
    <name type="scientific">Moheibacter lacus</name>
    <dbReference type="NCBI Taxonomy" id="2745851"/>
    <lineage>
        <taxon>Bacteria</taxon>
        <taxon>Pseudomonadati</taxon>
        <taxon>Bacteroidota</taxon>
        <taxon>Flavobacteriia</taxon>
        <taxon>Flavobacteriales</taxon>
        <taxon>Weeksellaceae</taxon>
        <taxon>Moheibacter</taxon>
    </lineage>
</organism>
<keyword evidence="1" id="KW-0812">Transmembrane</keyword>
<evidence type="ECO:0000256" key="1">
    <source>
        <dbReference type="SAM" id="Phobius"/>
    </source>
</evidence>
<evidence type="ECO:0008006" key="4">
    <source>
        <dbReference type="Google" id="ProtNLM"/>
    </source>
</evidence>
<keyword evidence="1" id="KW-1133">Transmembrane helix</keyword>
<dbReference type="AlphaFoldDB" id="A0A838ZRI0"/>
<keyword evidence="1" id="KW-0472">Membrane</keyword>
<comment type="caution">
    <text evidence="2">The sequence shown here is derived from an EMBL/GenBank/DDBJ whole genome shotgun (WGS) entry which is preliminary data.</text>
</comment>
<protein>
    <recommendedName>
        <fullName evidence="4">DUF2892 domain-containing protein</fullName>
    </recommendedName>
</protein>